<evidence type="ECO:0000256" key="14">
    <source>
        <dbReference type="ARBA" id="ARBA00024688"/>
    </source>
</evidence>
<evidence type="ECO:0000259" key="21">
    <source>
        <dbReference type="PROSITE" id="PS51007"/>
    </source>
</evidence>
<evidence type="ECO:0000256" key="7">
    <source>
        <dbReference type="ARBA" id="ARBA00022723"/>
    </source>
</evidence>
<keyword evidence="8" id="KW-1278">Translocase</keyword>
<evidence type="ECO:0000256" key="5">
    <source>
        <dbReference type="ARBA" id="ARBA00022660"/>
    </source>
</evidence>
<evidence type="ECO:0000256" key="11">
    <source>
        <dbReference type="ARBA" id="ARBA00023004"/>
    </source>
</evidence>
<dbReference type="EMBL" id="DSOV01000070">
    <property type="protein sequence ID" value="HEN43631.1"/>
    <property type="molecule type" value="Genomic_DNA"/>
</dbReference>
<reference evidence="22" key="1">
    <citation type="journal article" date="2020" name="mSystems">
        <title>Genome- and Community-Level Interaction Insights into Carbon Utilization and Element Cycling Functions of Hydrothermarchaeota in Hydrothermal Sediment.</title>
        <authorList>
            <person name="Zhou Z."/>
            <person name="Liu Y."/>
            <person name="Xu W."/>
            <person name="Pan J."/>
            <person name="Luo Z.H."/>
            <person name="Li M."/>
        </authorList>
    </citation>
    <scope>NUCLEOTIDE SEQUENCE [LARGE SCALE GENOMIC DNA]</scope>
    <source>
        <strain evidence="22">SpSt-349</strain>
    </source>
</reference>
<evidence type="ECO:0000256" key="1">
    <source>
        <dbReference type="ARBA" id="ARBA00004141"/>
    </source>
</evidence>
<evidence type="ECO:0000256" key="10">
    <source>
        <dbReference type="ARBA" id="ARBA00022989"/>
    </source>
</evidence>
<dbReference type="Pfam" id="PF00034">
    <property type="entry name" value="Cytochrom_C"/>
    <property type="match status" value="1"/>
</dbReference>
<dbReference type="PROSITE" id="PS51007">
    <property type="entry name" value="CYTC"/>
    <property type="match status" value="1"/>
</dbReference>
<organism evidence="22">
    <name type="scientific">Geobacter metallireducens</name>
    <dbReference type="NCBI Taxonomy" id="28232"/>
    <lineage>
        <taxon>Bacteria</taxon>
        <taxon>Pseudomonadati</taxon>
        <taxon>Thermodesulfobacteriota</taxon>
        <taxon>Desulfuromonadia</taxon>
        <taxon>Geobacterales</taxon>
        <taxon>Geobacteraceae</taxon>
        <taxon>Geobacter</taxon>
    </lineage>
</organism>
<evidence type="ECO:0000313" key="22">
    <source>
        <dbReference type="EMBL" id="HEN43631.1"/>
    </source>
</evidence>
<dbReference type="InterPro" id="IPR011759">
    <property type="entry name" value="Cyt_c_oxidase_su2_TM_dom"/>
</dbReference>
<comment type="cofactor">
    <cofactor evidence="17">
        <name>Cu cation</name>
        <dbReference type="ChEBI" id="CHEBI:23378"/>
    </cofactor>
    <text evidence="17">Binds a copper A center.</text>
</comment>
<evidence type="ECO:0000256" key="4">
    <source>
        <dbReference type="ARBA" id="ARBA00022617"/>
    </source>
</evidence>
<proteinExistence type="inferred from homology"/>
<feature type="domain" description="Cytochrome oxidase subunit II transmembrane region profile" evidence="20">
    <location>
        <begin position="1"/>
        <end position="89"/>
    </location>
</feature>
<feature type="transmembrane region" description="Helical" evidence="18">
    <location>
        <begin position="57"/>
        <end position="79"/>
    </location>
</feature>
<gene>
    <name evidence="22" type="primary">coxB</name>
    <name evidence="22" type="ORF">ENQ87_14920</name>
</gene>
<dbReference type="InterPro" id="IPR036909">
    <property type="entry name" value="Cyt_c-like_dom_sf"/>
</dbReference>
<evidence type="ECO:0000256" key="8">
    <source>
        <dbReference type="ARBA" id="ARBA00022967"/>
    </source>
</evidence>
<name>A0A831XMW6_GEOME</name>
<evidence type="ECO:0000256" key="9">
    <source>
        <dbReference type="ARBA" id="ARBA00022982"/>
    </source>
</evidence>
<dbReference type="Pfam" id="PF02790">
    <property type="entry name" value="COX2_TM"/>
    <property type="match status" value="1"/>
</dbReference>
<dbReference type="InterPro" id="IPR002429">
    <property type="entry name" value="CcO_II-like_C"/>
</dbReference>
<comment type="catalytic activity">
    <reaction evidence="17">
        <text>4 Fe(II)-[cytochrome c] + O2 + 8 H(+)(in) = 4 Fe(III)-[cytochrome c] + 2 H2O + 4 H(+)(out)</text>
        <dbReference type="Rhea" id="RHEA:11436"/>
        <dbReference type="Rhea" id="RHEA-COMP:10350"/>
        <dbReference type="Rhea" id="RHEA-COMP:14399"/>
        <dbReference type="ChEBI" id="CHEBI:15377"/>
        <dbReference type="ChEBI" id="CHEBI:15378"/>
        <dbReference type="ChEBI" id="CHEBI:15379"/>
        <dbReference type="ChEBI" id="CHEBI:29033"/>
        <dbReference type="ChEBI" id="CHEBI:29034"/>
        <dbReference type="EC" id="7.1.1.9"/>
    </reaction>
</comment>
<dbReference type="AlphaFoldDB" id="A0A831XMW6"/>
<dbReference type="GO" id="GO:0016491">
    <property type="term" value="F:oxidoreductase activity"/>
    <property type="evidence" value="ECO:0007669"/>
    <property type="project" value="UniProtKB-KW"/>
</dbReference>
<dbReference type="PANTHER" id="PTHR22888">
    <property type="entry name" value="CYTOCHROME C OXIDASE, SUBUNIT II"/>
    <property type="match status" value="1"/>
</dbReference>
<dbReference type="GO" id="GO:0005507">
    <property type="term" value="F:copper ion binding"/>
    <property type="evidence" value="ECO:0007669"/>
    <property type="project" value="InterPro"/>
</dbReference>
<keyword evidence="22" id="KW-0560">Oxidoreductase</keyword>
<keyword evidence="12 17" id="KW-0186">Copper</keyword>
<dbReference type="Gene3D" id="1.10.760.10">
    <property type="entry name" value="Cytochrome c-like domain"/>
    <property type="match status" value="1"/>
</dbReference>
<keyword evidence="3 16" id="KW-0813">Transport</keyword>
<evidence type="ECO:0000256" key="2">
    <source>
        <dbReference type="ARBA" id="ARBA00007866"/>
    </source>
</evidence>
<evidence type="ECO:0000256" key="13">
    <source>
        <dbReference type="ARBA" id="ARBA00023136"/>
    </source>
</evidence>
<protein>
    <recommendedName>
        <fullName evidence="17">Cytochrome c oxidase subunit 2</fullName>
        <ecNumber evidence="17">7.1.1.9</ecNumber>
    </recommendedName>
</protein>
<evidence type="ECO:0000256" key="15">
    <source>
        <dbReference type="PROSITE-ProRule" id="PRU00433"/>
    </source>
</evidence>
<dbReference type="Gene3D" id="2.60.40.420">
    <property type="entry name" value="Cupredoxins - blue copper proteins"/>
    <property type="match status" value="1"/>
</dbReference>
<accession>A0A831XMW6</accession>
<dbReference type="InterPro" id="IPR014222">
    <property type="entry name" value="Cyt_c_oxidase_su2"/>
</dbReference>
<sequence length="302" mass="33520">MRTFPTTTTEAIDPVFMFILGACILLLAGITAVMVAFVIRYHRSRAPEPTSQAASSIWLEIVWTALPTVLVLAMFYYGWSGYLSLRQVPPGAMQVTAVARMWSWSFEYPNGRTSPRLYVPVGKPVRVDLVSKDVLHGFYIPAFRVKRDVVPGMKNHVWFVASRAGSHDIFCSVYCGTGHSAMITTVEAVPEAEFQAWLAQREEKKGEGRGRELLEKNGCLGCHSLDGTRKVGPSFKGIWGRSVTVVTGGAERAATVDETYLKRAIREPGADLVTGYPPVMPPYPALSDREMEEIVDFLKELR</sequence>
<evidence type="ECO:0000259" key="20">
    <source>
        <dbReference type="PROSITE" id="PS50999"/>
    </source>
</evidence>
<feature type="domain" description="Cytochrome c" evidence="21">
    <location>
        <begin position="205"/>
        <end position="302"/>
    </location>
</feature>
<dbReference type="GO" id="GO:0042773">
    <property type="term" value="P:ATP synthesis coupled electron transport"/>
    <property type="evidence" value="ECO:0007669"/>
    <property type="project" value="TreeGrafter"/>
</dbReference>
<evidence type="ECO:0000256" key="17">
    <source>
        <dbReference type="RuleBase" id="RU004024"/>
    </source>
</evidence>
<comment type="caution">
    <text evidence="22">The sequence shown here is derived from an EMBL/GenBank/DDBJ whole genome shotgun (WGS) entry which is preliminary data.</text>
</comment>
<dbReference type="PROSITE" id="PS00078">
    <property type="entry name" value="COX2"/>
    <property type="match status" value="1"/>
</dbReference>
<keyword evidence="13 18" id="KW-0472">Membrane</keyword>
<dbReference type="InterPro" id="IPR036257">
    <property type="entry name" value="Cyt_c_oxidase_su2_TM_sf"/>
</dbReference>
<keyword evidence="7 15" id="KW-0479">Metal-binding</keyword>
<evidence type="ECO:0000259" key="19">
    <source>
        <dbReference type="PROSITE" id="PS50857"/>
    </source>
</evidence>
<dbReference type="PROSITE" id="PS50857">
    <property type="entry name" value="COX2_CUA"/>
    <property type="match status" value="1"/>
</dbReference>
<comment type="function">
    <text evidence="14 17">Subunits I and II form the functional core of the enzyme complex. Electrons originating in cytochrome c are transferred via heme a and Cu(A) to the binuclear center formed by heme a3 and Cu(B).</text>
</comment>
<keyword evidence="4 15" id="KW-0349">Heme</keyword>
<dbReference type="NCBIfam" id="TIGR02866">
    <property type="entry name" value="CoxB"/>
    <property type="match status" value="1"/>
</dbReference>
<dbReference type="GO" id="GO:0004129">
    <property type="term" value="F:cytochrome-c oxidase activity"/>
    <property type="evidence" value="ECO:0007669"/>
    <property type="project" value="UniProtKB-EC"/>
</dbReference>
<evidence type="ECO:0000256" key="3">
    <source>
        <dbReference type="ARBA" id="ARBA00022448"/>
    </source>
</evidence>
<keyword evidence="6 16" id="KW-0812">Transmembrane</keyword>
<dbReference type="SUPFAM" id="SSF49503">
    <property type="entry name" value="Cupredoxins"/>
    <property type="match status" value="1"/>
</dbReference>
<evidence type="ECO:0000256" key="12">
    <source>
        <dbReference type="ARBA" id="ARBA00023008"/>
    </source>
</evidence>
<keyword evidence="5 16" id="KW-0679">Respiratory chain</keyword>
<dbReference type="Pfam" id="PF00116">
    <property type="entry name" value="COX2"/>
    <property type="match status" value="1"/>
</dbReference>
<dbReference type="GO" id="GO:0020037">
    <property type="term" value="F:heme binding"/>
    <property type="evidence" value="ECO:0007669"/>
    <property type="project" value="InterPro"/>
</dbReference>
<dbReference type="PANTHER" id="PTHR22888:SF9">
    <property type="entry name" value="CYTOCHROME C OXIDASE SUBUNIT 2"/>
    <property type="match status" value="1"/>
</dbReference>
<dbReference type="EC" id="7.1.1.9" evidence="17"/>
<dbReference type="InterPro" id="IPR001505">
    <property type="entry name" value="Copper_CuA"/>
</dbReference>
<keyword evidence="9 16" id="KW-0249">Electron transport</keyword>
<feature type="transmembrane region" description="Helical" evidence="18">
    <location>
        <begin position="15"/>
        <end position="37"/>
    </location>
</feature>
<dbReference type="InterPro" id="IPR045187">
    <property type="entry name" value="CcO_II"/>
</dbReference>
<dbReference type="PROSITE" id="PS50999">
    <property type="entry name" value="COX2_TM"/>
    <property type="match status" value="1"/>
</dbReference>
<dbReference type="SUPFAM" id="SSF81464">
    <property type="entry name" value="Cytochrome c oxidase subunit II-like, transmembrane region"/>
    <property type="match status" value="1"/>
</dbReference>
<feature type="domain" description="Cytochrome oxidase subunit II copper A binding" evidence="19">
    <location>
        <begin position="90"/>
        <end position="200"/>
    </location>
</feature>
<keyword evidence="10 18" id="KW-1133">Transmembrane helix</keyword>
<dbReference type="CDD" id="cd13915">
    <property type="entry name" value="CuRO_HCO_II_like_2"/>
    <property type="match status" value="1"/>
</dbReference>
<dbReference type="SUPFAM" id="SSF46626">
    <property type="entry name" value="Cytochrome c"/>
    <property type="match status" value="1"/>
</dbReference>
<dbReference type="GO" id="GO:0005886">
    <property type="term" value="C:plasma membrane"/>
    <property type="evidence" value="ECO:0007669"/>
    <property type="project" value="UniProtKB-SubCell"/>
</dbReference>
<dbReference type="Gene3D" id="1.10.287.90">
    <property type="match status" value="1"/>
</dbReference>
<comment type="subcellular location">
    <subcellularLocation>
        <location evidence="16">Cell membrane</location>
        <topology evidence="16">Multi-pass membrane protein</topology>
    </subcellularLocation>
    <subcellularLocation>
        <location evidence="1">Membrane</location>
        <topology evidence="1">Multi-pass membrane protein</topology>
    </subcellularLocation>
</comment>
<evidence type="ECO:0000256" key="18">
    <source>
        <dbReference type="SAM" id="Phobius"/>
    </source>
</evidence>
<evidence type="ECO:0000256" key="16">
    <source>
        <dbReference type="RuleBase" id="RU000456"/>
    </source>
</evidence>
<comment type="similarity">
    <text evidence="2 16">Belongs to the cytochrome c oxidase subunit 2 family.</text>
</comment>
<dbReference type="InterPro" id="IPR008972">
    <property type="entry name" value="Cupredoxin"/>
</dbReference>
<evidence type="ECO:0000256" key="6">
    <source>
        <dbReference type="ARBA" id="ARBA00022692"/>
    </source>
</evidence>
<keyword evidence="11 15" id="KW-0408">Iron</keyword>
<dbReference type="InterPro" id="IPR009056">
    <property type="entry name" value="Cyt_c-like_dom"/>
</dbReference>